<accession>A0A317XLH2</accession>
<dbReference type="GO" id="GO:0005789">
    <property type="term" value="C:endoplasmic reticulum membrane"/>
    <property type="evidence" value="ECO:0007669"/>
    <property type="project" value="UniProtKB-SubCell"/>
</dbReference>
<feature type="transmembrane region" description="Helical" evidence="11">
    <location>
        <begin position="12"/>
        <end position="33"/>
    </location>
</feature>
<feature type="transmembrane region" description="Helical" evidence="11">
    <location>
        <begin position="213"/>
        <end position="239"/>
    </location>
</feature>
<keyword evidence="14" id="KW-1185">Reference proteome</keyword>
<evidence type="ECO:0000313" key="14">
    <source>
        <dbReference type="Proteomes" id="UP000246740"/>
    </source>
</evidence>
<keyword evidence="5" id="KW-0808">Transferase</keyword>
<feature type="transmembrane region" description="Helical" evidence="11">
    <location>
        <begin position="408"/>
        <end position="428"/>
    </location>
</feature>
<feature type="transmembrane region" description="Helical" evidence="11">
    <location>
        <begin position="251"/>
        <end position="273"/>
    </location>
</feature>
<keyword evidence="9 11" id="KW-0472">Membrane</keyword>
<evidence type="ECO:0000256" key="9">
    <source>
        <dbReference type="ARBA" id="ARBA00023136"/>
    </source>
</evidence>
<comment type="subcellular location">
    <subcellularLocation>
        <location evidence="1 11">Endoplasmic reticulum membrane</location>
        <topology evidence="1 11">Multi-pass membrane protein</topology>
    </subcellularLocation>
</comment>
<evidence type="ECO:0000256" key="8">
    <source>
        <dbReference type="ARBA" id="ARBA00022989"/>
    </source>
</evidence>
<dbReference type="EMBL" id="KZ819200">
    <property type="protein sequence ID" value="PWY98160.1"/>
    <property type="molecule type" value="Genomic_DNA"/>
</dbReference>
<feature type="transmembrane region" description="Helical" evidence="11">
    <location>
        <begin position="328"/>
        <end position="352"/>
    </location>
</feature>
<dbReference type="PANTHER" id="PTHR22760">
    <property type="entry name" value="GLYCOSYLTRANSFERASE"/>
    <property type="match status" value="1"/>
</dbReference>
<dbReference type="Proteomes" id="UP000246740">
    <property type="component" value="Unassembled WGS sequence"/>
</dbReference>
<dbReference type="FunCoup" id="A0A317XLH2">
    <property type="interactions" value="81"/>
</dbReference>
<organism evidence="13 14">
    <name type="scientific">Testicularia cyperi</name>
    <dbReference type="NCBI Taxonomy" id="1882483"/>
    <lineage>
        <taxon>Eukaryota</taxon>
        <taxon>Fungi</taxon>
        <taxon>Dikarya</taxon>
        <taxon>Basidiomycota</taxon>
        <taxon>Ustilaginomycotina</taxon>
        <taxon>Ustilaginomycetes</taxon>
        <taxon>Ustilaginales</taxon>
        <taxon>Anthracoideaceae</taxon>
        <taxon>Testicularia</taxon>
    </lineage>
</organism>
<evidence type="ECO:0000256" key="7">
    <source>
        <dbReference type="ARBA" id="ARBA00022824"/>
    </source>
</evidence>
<dbReference type="OrthoDB" id="10066429at2759"/>
<name>A0A317XLH2_9BASI</name>
<keyword evidence="3" id="KW-0337">GPI-anchor biosynthesis</keyword>
<dbReference type="InterPro" id="IPR005599">
    <property type="entry name" value="GPI_mannosylTrfase"/>
</dbReference>
<feature type="transmembrane region" description="Helical" evidence="11">
    <location>
        <begin position="176"/>
        <end position="193"/>
    </location>
</feature>
<feature type="compositionally biased region" description="Acidic residues" evidence="12">
    <location>
        <begin position="644"/>
        <end position="653"/>
    </location>
</feature>
<feature type="transmembrane region" description="Helical" evidence="11">
    <location>
        <begin position="150"/>
        <end position="169"/>
    </location>
</feature>
<evidence type="ECO:0000256" key="2">
    <source>
        <dbReference type="ARBA" id="ARBA00004687"/>
    </source>
</evidence>
<feature type="compositionally biased region" description="Low complexity" evidence="12">
    <location>
        <begin position="708"/>
        <end position="727"/>
    </location>
</feature>
<evidence type="ECO:0000256" key="4">
    <source>
        <dbReference type="ARBA" id="ARBA00022676"/>
    </source>
</evidence>
<evidence type="ECO:0000256" key="3">
    <source>
        <dbReference type="ARBA" id="ARBA00022502"/>
    </source>
</evidence>
<feature type="transmembrane region" description="Helical" evidence="11">
    <location>
        <begin position="434"/>
        <end position="452"/>
    </location>
</feature>
<keyword evidence="7 11" id="KW-0256">Endoplasmic reticulum</keyword>
<dbReference type="GO" id="GO:0000026">
    <property type="term" value="F:alpha-1,2-mannosyltransferase activity"/>
    <property type="evidence" value="ECO:0007669"/>
    <property type="project" value="TreeGrafter"/>
</dbReference>
<keyword evidence="4 11" id="KW-0328">Glycosyltransferase</keyword>
<protein>
    <recommendedName>
        <fullName evidence="11">Mannosyltransferase</fullName>
        <ecNumber evidence="11">2.4.1.-</ecNumber>
    </recommendedName>
</protein>
<gene>
    <name evidence="13" type="ORF">BCV70DRAFT_194346</name>
</gene>
<feature type="compositionally biased region" description="Low complexity" evidence="12">
    <location>
        <begin position="660"/>
        <end position="685"/>
    </location>
</feature>
<evidence type="ECO:0000256" key="5">
    <source>
        <dbReference type="ARBA" id="ARBA00022679"/>
    </source>
</evidence>
<keyword evidence="6 11" id="KW-0812">Transmembrane</keyword>
<dbReference type="GO" id="GO:0006506">
    <property type="term" value="P:GPI anchor biosynthetic process"/>
    <property type="evidence" value="ECO:0007669"/>
    <property type="project" value="UniProtKB-KW"/>
</dbReference>
<reference evidence="13 14" key="1">
    <citation type="journal article" date="2018" name="Mol. Biol. Evol.">
        <title>Broad Genomic Sampling Reveals a Smut Pathogenic Ancestry of the Fungal Clade Ustilaginomycotina.</title>
        <authorList>
            <person name="Kijpornyongpan T."/>
            <person name="Mondo S.J."/>
            <person name="Barry K."/>
            <person name="Sandor L."/>
            <person name="Lee J."/>
            <person name="Lipzen A."/>
            <person name="Pangilinan J."/>
            <person name="LaButti K."/>
            <person name="Hainaut M."/>
            <person name="Henrissat B."/>
            <person name="Grigoriev I.V."/>
            <person name="Spatafora J.W."/>
            <person name="Aime M.C."/>
        </authorList>
    </citation>
    <scope>NUCLEOTIDE SEQUENCE [LARGE SCALE GENOMIC DNA]</scope>
    <source>
        <strain evidence="13 14">MCA 3645</strain>
    </source>
</reference>
<feature type="transmembrane region" description="Helical" evidence="11">
    <location>
        <begin position="40"/>
        <end position="60"/>
    </location>
</feature>
<keyword evidence="8 11" id="KW-1133">Transmembrane helix</keyword>
<dbReference type="InParanoid" id="A0A317XLH2"/>
<evidence type="ECO:0000256" key="6">
    <source>
        <dbReference type="ARBA" id="ARBA00022692"/>
    </source>
</evidence>
<proteinExistence type="inferred from homology"/>
<dbReference type="PANTHER" id="PTHR22760:SF3">
    <property type="entry name" value="GPI MANNOSYLTRANSFERASE 4"/>
    <property type="match status" value="1"/>
</dbReference>
<sequence>MAEGLINDAFLAATLPANFGDLFGVLATPLYFVPRTKFGLIYTAILGLRCLSAFSGYGYIHPDEWMQSGEAYFALTDDLGNARLTWEWRPQNAVRSPKALTMYYLLVAVVEHAFPRRLNGYERFLLQRANAVVRSLLVDLTIASVFDADSARWMLCLLGISSAATTFFVRPFSNSHEAQLVALCFCCVVSLYSQPNPHTFRHFMRWLLPLYTLGYLAAEGIFTRFTFAIFAAPIAIAFAARLLQLLKTRKYLFAAGALAVVLYDFVQTVYATINYDTQFYTIKPDKGLLAGWKPTNPKYVLAPLNAFLYNLKTDNVAEHGLHPRWLHVFVNFPMIVGVAPSIVLCTYGLNLYQKDTDSASSSKEQSASASKAGMPSESHIAEAADHATEYIPSTEDAEEEEWADLTPIALKISYGVIVLSLVLLSISPHQEPRFLLPLAFPTVVIFVSWLRSSHMATRPKLRRWVVGAYVVQHVLQMVFFSFLHQGGLVPALLEIDNKIAEVPAPEWPNPNVYGSQQMVTFIIWRTFTVPFHLMPHKGKGVFPDVLTYDSRHNAKYVRYRASIACDSAYIVMPAYAVADFHAAEPWIYGDVELQLEKTFYGHIDTDHWSEMAHLAAETGLLDATSLKLFSVKCDYSRGLPNLDDLDSESDSDSDSGHAGAVPSRSDSSAVASASSGVDANVSVDANGDGDAQDVRDSHGGLPQIQIHTTPFASTSSSQPAQSTSSTTEPHHIDL</sequence>
<evidence type="ECO:0000256" key="1">
    <source>
        <dbReference type="ARBA" id="ARBA00004477"/>
    </source>
</evidence>
<dbReference type="EC" id="2.4.1.-" evidence="11"/>
<feature type="transmembrane region" description="Helical" evidence="11">
    <location>
        <begin position="464"/>
        <end position="483"/>
    </location>
</feature>
<evidence type="ECO:0000256" key="10">
    <source>
        <dbReference type="ARBA" id="ARBA00038466"/>
    </source>
</evidence>
<dbReference type="AlphaFoldDB" id="A0A317XLH2"/>
<feature type="region of interest" description="Disordered" evidence="12">
    <location>
        <begin position="644"/>
        <end position="734"/>
    </location>
</feature>
<dbReference type="STRING" id="1882483.A0A317XLH2"/>
<comment type="pathway">
    <text evidence="2">Glycolipid biosynthesis; glycosylphosphatidylinositol-anchor biosynthesis.</text>
</comment>
<evidence type="ECO:0000313" key="13">
    <source>
        <dbReference type="EMBL" id="PWY98160.1"/>
    </source>
</evidence>
<evidence type="ECO:0000256" key="12">
    <source>
        <dbReference type="SAM" id="MobiDB-lite"/>
    </source>
</evidence>
<dbReference type="Pfam" id="PF03901">
    <property type="entry name" value="Glyco_transf_22"/>
    <property type="match status" value="1"/>
</dbReference>
<comment type="similarity">
    <text evidence="10">Belongs to the glycosyltransferase 22 family. PIGZ subfamily.</text>
</comment>
<evidence type="ECO:0000256" key="11">
    <source>
        <dbReference type="RuleBase" id="RU363075"/>
    </source>
</evidence>